<proteinExistence type="predicted"/>
<evidence type="ECO:0000313" key="1">
    <source>
        <dbReference type="EMBL" id="PJC30447.1"/>
    </source>
</evidence>
<protein>
    <submittedName>
        <fullName evidence="1">Uncharacterized protein</fullName>
    </submittedName>
</protein>
<sequence>MITDQDIKKLSKVFATKDDLKNFATKEDLNKMKDEMQDEIIGSITQEILKIYELLDKNTEKEHMLYKEQRGHRIAIGDHEDRIRLLEHPHQV</sequence>
<reference evidence="2" key="1">
    <citation type="submission" date="2017-09" db="EMBL/GenBank/DDBJ databases">
        <title>Depth-based differentiation of microbial function through sediment-hosted aquifers and enrichment of novel symbionts in the deep terrestrial subsurface.</title>
        <authorList>
            <person name="Probst A.J."/>
            <person name="Ladd B."/>
            <person name="Jarett J.K."/>
            <person name="Geller-Mcgrath D.E."/>
            <person name="Sieber C.M.K."/>
            <person name="Emerson J.B."/>
            <person name="Anantharaman K."/>
            <person name="Thomas B.C."/>
            <person name="Malmstrom R."/>
            <person name="Stieglmeier M."/>
            <person name="Klingl A."/>
            <person name="Woyke T."/>
            <person name="Ryan C.M."/>
            <person name="Banfield J.F."/>
        </authorList>
    </citation>
    <scope>NUCLEOTIDE SEQUENCE [LARGE SCALE GENOMIC DNA]</scope>
</reference>
<dbReference type="AlphaFoldDB" id="A0A2M8EX53"/>
<organism evidence="1 2">
    <name type="scientific">Candidatus Roizmanbacteria bacterium CG_4_9_14_0_2_um_filter_39_13</name>
    <dbReference type="NCBI Taxonomy" id="1974839"/>
    <lineage>
        <taxon>Bacteria</taxon>
        <taxon>Candidatus Roizmaniibacteriota</taxon>
    </lineage>
</organism>
<dbReference type="Proteomes" id="UP000231383">
    <property type="component" value="Unassembled WGS sequence"/>
</dbReference>
<gene>
    <name evidence="1" type="ORF">CO051_05655</name>
</gene>
<name>A0A2M8EX53_9BACT</name>
<accession>A0A2M8EX53</accession>
<evidence type="ECO:0000313" key="2">
    <source>
        <dbReference type="Proteomes" id="UP000231383"/>
    </source>
</evidence>
<dbReference type="EMBL" id="PFSC01000145">
    <property type="protein sequence ID" value="PJC30447.1"/>
    <property type="molecule type" value="Genomic_DNA"/>
</dbReference>
<comment type="caution">
    <text evidence="1">The sequence shown here is derived from an EMBL/GenBank/DDBJ whole genome shotgun (WGS) entry which is preliminary data.</text>
</comment>